<dbReference type="Proteomes" id="UP000586305">
    <property type="component" value="Unassembled WGS sequence"/>
</dbReference>
<proteinExistence type="predicted"/>
<comment type="caution">
    <text evidence="4">The sequence shown here is derived from an EMBL/GenBank/DDBJ whole genome shotgun (WGS) entry which is preliminary data.</text>
</comment>
<reference evidence="4 5" key="1">
    <citation type="submission" date="2020-04" db="EMBL/GenBank/DDBJ databases">
        <title>Pseudoalteromonas caenipelagi sp. nov., isolated from a tidal flat.</title>
        <authorList>
            <person name="Park S."/>
            <person name="Yoon J.-H."/>
        </authorList>
    </citation>
    <scope>NUCLEOTIDE SEQUENCE [LARGE SCALE GENOMIC DNA]</scope>
    <source>
        <strain evidence="4 5">JBTF-M23</strain>
    </source>
</reference>
<sequence>MTESDLAVFRALLHKKESTIAVQDETFFAFSRRDNVEVELRSSLKVMLDDKKEKDAFVCTFPARALWISKHYSEVGQVSFDHCDDLKHYLKSVNTDSISLVYASENLVSPSSFMGHSFLKLNSKSGREHAVSYFTDVDSINVPKLLFESIVTGKQGHFVVSPYSESEQFYGKVESRNIYEYHLGLSEYEVKLITLHLWELKNRRIDYFFHTHNCATITLDILGIIEPNMIQSQSSWLTPLDVVKVVNQSRLVSRSTITPSLNWQLRAYGKNLSSGKKRQFNRQLISGQVPRLNGTEADMLLTGQYLLALNQYLFDQKKITKELWQLNNRKISNLIDSVSSLEIDVGNFKNPLNRLGDSQLSFSLFMNNQSPYLSIKAIPASHLVSDDNRHAFSESSLQLISPKIIISDDKVKLDEFTLYGISQYIPYEPAVNGLSGYFSMAYSGFNAHSFKNESKIFVDGGIGFSFQPMAALQYYGTLGGALVTDARKLWLESKLEAGLFAYLRGNNKLNLSVKWVFNENNQHQGSVKIELGNTFTIDADQAMLFGVNYSDWHEPTSNLTLFVGYKLYF</sequence>
<protein>
    <submittedName>
        <fullName evidence="4">DUF4105 domain-containing protein</fullName>
    </submittedName>
</protein>
<keyword evidence="5" id="KW-1185">Reference proteome</keyword>
<dbReference type="InterPro" id="IPR057165">
    <property type="entry name" value="DUF7843"/>
</dbReference>
<evidence type="ECO:0000259" key="3">
    <source>
        <dbReference type="Pfam" id="PF25225"/>
    </source>
</evidence>
<evidence type="ECO:0000313" key="5">
    <source>
        <dbReference type="Proteomes" id="UP000586305"/>
    </source>
</evidence>
<gene>
    <name evidence="4" type="ORF">HG263_11480</name>
</gene>
<dbReference type="AlphaFoldDB" id="A0A849VHF3"/>
<dbReference type="Pfam" id="PF25222">
    <property type="entry name" value="DUF7840"/>
    <property type="match status" value="1"/>
</dbReference>
<organism evidence="4 5">
    <name type="scientific">Pseudoalteromonas caenipelagi</name>
    <dbReference type="NCBI Taxonomy" id="2726988"/>
    <lineage>
        <taxon>Bacteria</taxon>
        <taxon>Pseudomonadati</taxon>
        <taxon>Pseudomonadota</taxon>
        <taxon>Gammaproteobacteria</taxon>
        <taxon>Alteromonadales</taxon>
        <taxon>Pseudoalteromonadaceae</taxon>
        <taxon>Pseudoalteromonas</taxon>
    </lineage>
</organism>
<evidence type="ECO:0000259" key="1">
    <source>
        <dbReference type="Pfam" id="PF13387"/>
    </source>
</evidence>
<dbReference type="Pfam" id="PF13387">
    <property type="entry name" value="Lnb_N"/>
    <property type="match status" value="1"/>
</dbReference>
<accession>A0A849VHF3</accession>
<feature type="domain" description="Lnb N-terminal periplasmic" evidence="1">
    <location>
        <begin position="87"/>
        <end position="248"/>
    </location>
</feature>
<dbReference type="InterPro" id="IPR025178">
    <property type="entry name" value="Lnb_N"/>
</dbReference>
<dbReference type="RefSeq" id="WP_171626215.1">
    <property type="nucleotide sequence ID" value="NZ_JABBPG010000004.1"/>
</dbReference>
<feature type="domain" description="DUF7840" evidence="2">
    <location>
        <begin position="359"/>
        <end position="556"/>
    </location>
</feature>
<evidence type="ECO:0000259" key="2">
    <source>
        <dbReference type="Pfam" id="PF25222"/>
    </source>
</evidence>
<evidence type="ECO:0000313" key="4">
    <source>
        <dbReference type="EMBL" id="NOU51151.1"/>
    </source>
</evidence>
<dbReference type="InterPro" id="IPR057162">
    <property type="entry name" value="DUF7840"/>
</dbReference>
<name>A0A849VHF3_9GAMM</name>
<dbReference type="Pfam" id="PF25225">
    <property type="entry name" value="DUF7843"/>
    <property type="match status" value="1"/>
</dbReference>
<feature type="domain" description="DUF7843" evidence="3">
    <location>
        <begin position="12"/>
        <end position="71"/>
    </location>
</feature>
<dbReference type="EMBL" id="JABBPG010000004">
    <property type="protein sequence ID" value="NOU51151.1"/>
    <property type="molecule type" value="Genomic_DNA"/>
</dbReference>